<sequence length="198" mass="22056">MAEFFYKISVPDHLIDRLHQKLELATLPDELEGAGWDYGVPLADVKRLVARRSSGYDWRHHEEQLNATLPQFTRPVDVDGPDLGVHLWFSRDGPAASLRIYFEAMSSVAEVLNSDSIPTIPLGVSLFPKDAMVFPKSWPQTMGNIVFEREHEGGGHFAAYEKPNELVDDLRQMFGRGGPAFGVVSGRTGYDVGGRSKL</sequence>
<dbReference type="Pfam" id="PF06441">
    <property type="entry name" value="EHN"/>
    <property type="match status" value="1"/>
</dbReference>
<dbReference type="InterPro" id="IPR010497">
    <property type="entry name" value="Epoxide_hydro_N"/>
</dbReference>
<comment type="caution">
    <text evidence="5">The sequence shown here is derived from an EMBL/GenBank/DDBJ whole genome shotgun (WGS) entry which is preliminary data.</text>
</comment>
<keyword evidence="6" id="KW-1185">Reference proteome</keyword>
<dbReference type="EMBL" id="JACAZH010000010">
    <property type="protein sequence ID" value="KAF7357441.1"/>
    <property type="molecule type" value="Genomic_DNA"/>
</dbReference>
<evidence type="ECO:0000313" key="6">
    <source>
        <dbReference type="Proteomes" id="UP000623467"/>
    </source>
</evidence>
<evidence type="ECO:0000256" key="2">
    <source>
        <dbReference type="ARBA" id="ARBA00022797"/>
    </source>
</evidence>
<organism evidence="5 6">
    <name type="scientific">Mycena sanguinolenta</name>
    <dbReference type="NCBI Taxonomy" id="230812"/>
    <lineage>
        <taxon>Eukaryota</taxon>
        <taxon>Fungi</taxon>
        <taxon>Dikarya</taxon>
        <taxon>Basidiomycota</taxon>
        <taxon>Agaricomycotina</taxon>
        <taxon>Agaricomycetes</taxon>
        <taxon>Agaricomycetidae</taxon>
        <taxon>Agaricales</taxon>
        <taxon>Marasmiineae</taxon>
        <taxon>Mycenaceae</taxon>
        <taxon>Mycena</taxon>
    </lineage>
</organism>
<dbReference type="Gene3D" id="3.40.50.1820">
    <property type="entry name" value="alpha/beta hydrolase"/>
    <property type="match status" value="2"/>
</dbReference>
<dbReference type="AlphaFoldDB" id="A0A8H6YFQ3"/>
<proteinExistence type="inferred from homology"/>
<reference evidence="5" key="1">
    <citation type="submission" date="2020-05" db="EMBL/GenBank/DDBJ databases">
        <title>Mycena genomes resolve the evolution of fungal bioluminescence.</title>
        <authorList>
            <person name="Tsai I.J."/>
        </authorList>
    </citation>
    <scope>NUCLEOTIDE SEQUENCE</scope>
    <source>
        <strain evidence="5">160909Yilan</strain>
    </source>
</reference>
<dbReference type="SUPFAM" id="SSF53474">
    <property type="entry name" value="alpha/beta-Hydrolases"/>
    <property type="match status" value="2"/>
</dbReference>
<comment type="similarity">
    <text evidence="1">Belongs to the peptidase S33 family.</text>
</comment>
<dbReference type="InterPro" id="IPR029058">
    <property type="entry name" value="AB_hydrolase_fold"/>
</dbReference>
<evidence type="ECO:0000256" key="1">
    <source>
        <dbReference type="ARBA" id="ARBA00010088"/>
    </source>
</evidence>
<dbReference type="GO" id="GO:0004301">
    <property type="term" value="F:epoxide hydrolase activity"/>
    <property type="evidence" value="ECO:0007669"/>
    <property type="project" value="TreeGrafter"/>
</dbReference>
<evidence type="ECO:0000313" key="5">
    <source>
        <dbReference type="EMBL" id="KAF7357441.1"/>
    </source>
</evidence>
<dbReference type="GO" id="GO:0097176">
    <property type="term" value="P:epoxide metabolic process"/>
    <property type="evidence" value="ECO:0007669"/>
    <property type="project" value="TreeGrafter"/>
</dbReference>
<evidence type="ECO:0000259" key="4">
    <source>
        <dbReference type="Pfam" id="PF06441"/>
    </source>
</evidence>
<keyword evidence="2" id="KW-0058">Aromatic hydrocarbons catabolism</keyword>
<dbReference type="PANTHER" id="PTHR21661">
    <property type="entry name" value="EPOXIDE HYDROLASE 1-RELATED"/>
    <property type="match status" value="1"/>
</dbReference>
<gene>
    <name evidence="5" type="ORF">MSAN_01340100</name>
</gene>
<dbReference type="OrthoDB" id="7130006at2759"/>
<feature type="domain" description="Epoxide hydrolase N-terminal" evidence="4">
    <location>
        <begin position="6"/>
        <end position="91"/>
    </location>
</feature>
<protein>
    <recommendedName>
        <fullName evidence="4">Epoxide hydrolase N-terminal domain-containing protein</fullName>
    </recommendedName>
</protein>
<evidence type="ECO:0000256" key="3">
    <source>
        <dbReference type="ARBA" id="ARBA00022801"/>
    </source>
</evidence>
<dbReference type="PANTHER" id="PTHR21661:SF35">
    <property type="entry name" value="EPOXIDE HYDROLASE"/>
    <property type="match status" value="1"/>
</dbReference>
<keyword evidence="3" id="KW-0378">Hydrolase</keyword>
<accession>A0A8H6YFQ3</accession>
<name>A0A8H6YFQ3_9AGAR</name>
<dbReference type="Proteomes" id="UP000623467">
    <property type="component" value="Unassembled WGS sequence"/>
</dbReference>